<keyword evidence="3" id="KW-1185">Reference proteome</keyword>
<dbReference type="GeneID" id="6996145"/>
<dbReference type="EMBL" id="DS989730">
    <property type="protein sequence ID" value="EEA06712.1"/>
    <property type="molecule type" value="Genomic_DNA"/>
</dbReference>
<dbReference type="Proteomes" id="UP000001460">
    <property type="component" value="Unassembled WGS sequence"/>
</dbReference>
<name>B6AEU5_CRYMR</name>
<organism evidence="2 3">
    <name type="scientific">Cryptosporidium muris (strain RN66)</name>
    <dbReference type="NCBI Taxonomy" id="441375"/>
    <lineage>
        <taxon>Eukaryota</taxon>
        <taxon>Sar</taxon>
        <taxon>Alveolata</taxon>
        <taxon>Apicomplexa</taxon>
        <taxon>Conoidasida</taxon>
        <taxon>Coccidia</taxon>
        <taxon>Eucoccidiorida</taxon>
        <taxon>Eimeriorina</taxon>
        <taxon>Cryptosporidiidae</taxon>
        <taxon>Cryptosporidium</taxon>
    </lineage>
</organism>
<feature type="region of interest" description="Disordered" evidence="1">
    <location>
        <begin position="240"/>
        <end position="259"/>
    </location>
</feature>
<dbReference type="RefSeq" id="XP_002141061.1">
    <property type="nucleotide sequence ID" value="XM_002141025.1"/>
</dbReference>
<protein>
    <submittedName>
        <fullName evidence="2">Uncharacterized protein</fullName>
    </submittedName>
</protein>
<gene>
    <name evidence="2" type="ORF">CMU_013870</name>
</gene>
<sequence>MKIFCGIKTTEKNLVTLIITVYLIIPFTLSAKYDIESSNLARTIFSRPMSIFGDKSKKEVWDLADREIKRMERDGILSPIYKYKEAREMYVSVEILSACERLLSRIESDSYSPVLIDEDAVLTGDITKQNKKILGYRVANEIQYCLLLYGTDILDIPALEKYADFLRSWGIPNIFTDKIAIEIVNKYTKDTLDQADSKDLQQNPSLLKLLSAPGTGEYSKYVILDPNPKPIEKRKLVTMHPRQTKTVPSISTKPQTMENIQRQKRIIARPRQIYRSIEPKKSDAEIAIKDKKSNDIPSALASRKITGKNILELASGKELSGLVKTLGPESQFLLAWQAVLEAKKKFEDISQYTVINLPSTIPTYVLYQAVPNFALSQFEEGCLTIMMYLNSQVRSGFLVGDEIQFFMKNSEIPIENRRVFKTAAELLCKVAVNDYLEVVLANAKEYIERLQNIQPSLDIVIQDEIIPPPQDVPKKLDANPPILNIEKSLYDVYFQVLEYLGVTPLLPLQHNIWEKIKSCKTGKEVNELIYQSIDLWFVPTDVLTIIIMRIIEHHHFNNFVIINPREIPSNTVISNIFKPSENTIIKVCSEYIQKLINNNDLVIVDIVDEDSINVLAHQICQEVVYQISQNEAILSNKDVLIRCLYNLEIGFCRVLNITPVMRYLEKADYLILGKHPVLQDIWAIEDCTLVSFWELNYLLCFSGFAQAFISYWFPKANESQFPITLLCKVFIETKQSGNPFSATDYGDNLAKCFLDLSDTDSRPYIIKDPKEKHLTSKLFIEMCSQFEINHDSNFVVNPDNRIASLEFIHSQRHCPNPLYASLSFNPKLLPIEDNLMKNLQSYGCNQNIPIDNEDFLRNSCIGLKPHFINYLTVLSATFELFLLENFDISKLPLKNTEVKLQYLCKWWRSPNINTFRNVFKSILPFMKDNEVSNYVFSIIQVAEFQFFQYAGLSNERIKRLYKSPMIRSNRAGDLPEGYRLPKFRPDIDVFTKLEPYLKKTIINEYRGELNIKLSSKITLSDIEKVCKDILNWQANFIISFQNNVTKIISIIITSYRYLFEPKLPIFQLCQWVNETFSSSSKIEKISVKEVASNLERFITQDMVIWMLPGMANYLITSFNIWIQSAYILKLGEDIAVKKPSFHEIFIEELKVVFDTEITPLIAIEESANIMSIDDLPFKTRIMLNPFVDPAFAIPPADNEGSKFCIEQEVINLMNAYRVFFYEFQSKFISSNHKVKINSDYFCIILSNYHSRLLESQNLTKREYYDLIESLEHQLFEDMRYIPWIDNESLFISLIKEANSWILESYEIPRLSVTGTSNIASSNINLRDLFSIVYKRPILENISKDSSKLDSSILPKINILTLSSESLKKIIPFLKCKDSINYYKEINTCNNLEDWEIRFLITISAYFEYVSEVSFNFEFNLDDSTHFFVKELQFEYSLDKLCNWWRTIRSKDIPHLYSSVNECWASLLSKYFNMNSSELYNKKVKLKQWFIPEVAEAMLISFFRVLKLHNELGIFNQEFSDITLQDGTINQEKLRNYQIIKDIFKNPSGFKYMPYFHRSSTLPTNLPNSFFVYLHLSKSTYLNIENYLLMAHKRPKNRPDIKTGIYLHQSEINRLTLMAYVLSNKSNLSIINGWYFSAEDLVNLFGEYKVSEISVRNWSKYMTKAQRNNKINEATSIILYSHFLAFETRLINIDVNDPNLRAKAKKQLDEFYRSPIKFDKSFISNPQPGIFPLFGVTESKTFQPVNFPQIRKYLPSERLNFHRFQGHYWRSKVKLNKNKNKNFFVEGEILKPRIWPIIGTLDNELTVISKFNCNNLKSWRVNRATYWAGLLERYIHKGPLLIFDDTNTLKILREAWGMPKTIRCCLRVNHIETTNSYYTTFNFFDMCYFMHFMDALYPKVVPQDQVPQGDDSNKMLPWEMNIDELPLYAIHPFFNLFNPYYQSLSLLHVATFFYEVVLEEKRIIKLKISKNDKSRESVYEKLSSIYHAPLFNEPKIVTYPGIFFEFDPPEPISWTDRDIPGADSLMPTLPYTESDDTTSIKILKVFGQDKSKVRIRDSKEMLDTLKTLSQNPQITSTFNLNIYYSKYISDTSNLGYSGSSSSGSSVFPYSIYGLDYSSSDSPASCSLPADSLHWEQMEYTYTNGLDWFINYAGMFKLCTFISSYNLLRSITYELSSLIPNSNKNLEHILDYGVLASLWYKEPDLNWLRNNANKRSIINWLVIICQNYIVKKGILAYYESILENKKNLKLILSQTCSQFAKLWKNNVIFIDQLLRMLFALKFIYNIKYQDSSNTNLLYPEKPTDPIKISWNLFLKVNECDHYPFVGYYNSIKFWDPALVVNSMNIIAETGKFFFSRDFVEPVILQIAQTPLAEINAWFSLEYSPILKKEFFSLERINIYLEKSYQEYFGSIILNNVQMSQVAENLTVYEYCRAWVVDKLPNILNKSHIFCREVNNKFNYSNLLSISKNKRLAVAIEFFIYIVKHHPMHVQNIPLMSGNDLSIKIRHSSDIIKVSKAVSSIFSRGQKKYTYLQLKRTVDITENKAGTYIFQRMSLKELEELEKSKKLVYSPYFYFSNTYILSAFLRVLSYFGLTMDKKNLSFTILPNMSLNDIKISCKNNISGNISDISLLKSNTNIKSDALKNFFVGNHIIGPQDLAEITKYICTTLIDEIFLNFRIYSDEILVKKFAESYISNIKNIKPLTISNGIFGWYNVFLIFTDWSKDLKIPINSELVNIMEAFSLMNSQTLKNWMESHGSSSFLYKPRLYLNPQIMADMFQDLAFILGYMLTFKLIPDYKIDYKMTQEDICKDFYDRIRNLIDICIDITYERNNYNRDQIDNARLDVLKDEICLHMSIEYPGIFKLALDSGFREKKVNELISNILQLDSDTIASPYSFTKIPLEFLAEMEVKFKN</sequence>
<feature type="compositionally biased region" description="Polar residues" evidence="1">
    <location>
        <begin position="244"/>
        <end position="259"/>
    </location>
</feature>
<dbReference type="VEuPathDB" id="CryptoDB:CMU_013870"/>
<dbReference type="OrthoDB" id="340486at2759"/>
<reference evidence="2" key="1">
    <citation type="submission" date="2008-06" db="EMBL/GenBank/DDBJ databases">
        <authorList>
            <person name="Lorenzi H."/>
            <person name="Inman J."/>
            <person name="Miller J."/>
            <person name="Schobel S."/>
            <person name="Amedeo P."/>
            <person name="Caler E.V."/>
            <person name="da Silva J."/>
        </authorList>
    </citation>
    <scope>NUCLEOTIDE SEQUENCE [LARGE SCALE GENOMIC DNA]</scope>
    <source>
        <strain evidence="2">RN66</strain>
    </source>
</reference>
<accession>B6AEU5</accession>
<evidence type="ECO:0000313" key="3">
    <source>
        <dbReference type="Proteomes" id="UP000001460"/>
    </source>
</evidence>
<dbReference type="OMA" id="NIWIQSA"/>
<evidence type="ECO:0000313" key="2">
    <source>
        <dbReference type="EMBL" id="EEA06712.1"/>
    </source>
</evidence>
<evidence type="ECO:0000256" key="1">
    <source>
        <dbReference type="SAM" id="MobiDB-lite"/>
    </source>
</evidence>
<proteinExistence type="predicted"/>